<dbReference type="InterPro" id="IPR007624">
    <property type="entry name" value="RNA_pol_sigma70_r3"/>
</dbReference>
<dbReference type="GO" id="GO:0003899">
    <property type="term" value="F:DNA-directed RNA polymerase activity"/>
    <property type="evidence" value="ECO:0007669"/>
    <property type="project" value="InterPro"/>
</dbReference>
<dbReference type="OrthoDB" id="9799825at2"/>
<dbReference type="SUPFAM" id="SSF88659">
    <property type="entry name" value="Sigma3 and sigma4 domains of RNA polymerase sigma factors"/>
    <property type="match status" value="2"/>
</dbReference>
<dbReference type="AlphaFoldDB" id="A0A1S1V855"/>
<dbReference type="InterPro" id="IPR012845">
    <property type="entry name" value="RNA_pol_sigma_FliA_WhiG"/>
</dbReference>
<dbReference type="InterPro" id="IPR013324">
    <property type="entry name" value="RNA_pol_sigma_r3/r4-like"/>
</dbReference>
<reference evidence="6 7" key="1">
    <citation type="submission" date="2016-09" db="EMBL/GenBank/DDBJ databases">
        <title>Genome sequence of Eubacterium angustum.</title>
        <authorList>
            <person name="Poehlein A."/>
            <person name="Daniel R."/>
        </authorList>
    </citation>
    <scope>NUCLEOTIDE SEQUENCE [LARGE SCALE GENOMIC DNA]</scope>
    <source>
        <strain evidence="6 7">DSM 1989</strain>
    </source>
</reference>
<dbReference type="NCBIfam" id="TIGR02937">
    <property type="entry name" value="sigma70-ECF"/>
    <property type="match status" value="1"/>
</dbReference>
<dbReference type="Pfam" id="PF04539">
    <property type="entry name" value="Sigma70_r3"/>
    <property type="match status" value="1"/>
</dbReference>
<sequence length="246" mass="28750">MKLDEVWIRYKKTKDEELKKELIVEYLPLVKIISGRMYNFYGGNIEYDDLLGYGVFGLIDAIDKFELKRDLKFETYAQIRIRGAMIDNLRKLDWIPRRIRKKAKDMEVTISRLENKYGRSVTNEEIAKELGLDLREVENTLSEISVSSVVSLEDTISQREDMSFSSEEKTPEQVLEATEVKKILAQNIDKLREKEKLVISMYYFDELTYKEIGRVLELSESRISQIHSKAILSLKNSLNKAGVDKY</sequence>
<keyword evidence="3" id="KW-0238">DNA-binding</keyword>
<dbReference type="InterPro" id="IPR014284">
    <property type="entry name" value="RNA_pol_sigma-70_dom"/>
</dbReference>
<dbReference type="PRINTS" id="PR00046">
    <property type="entry name" value="SIGMA70FCT"/>
</dbReference>
<dbReference type="InterPro" id="IPR013325">
    <property type="entry name" value="RNA_pol_sigma_r2"/>
</dbReference>
<dbReference type="Pfam" id="PF04542">
    <property type="entry name" value="Sigma70_r2"/>
    <property type="match status" value="1"/>
</dbReference>
<dbReference type="PROSITE" id="PS00716">
    <property type="entry name" value="SIGMA70_2"/>
    <property type="match status" value="1"/>
</dbReference>
<dbReference type="Pfam" id="PF04545">
    <property type="entry name" value="Sigma70_r4"/>
    <property type="match status" value="1"/>
</dbReference>
<dbReference type="Gene3D" id="1.10.1740.10">
    <property type="match status" value="1"/>
</dbReference>
<comment type="caution">
    <text evidence="6">The sequence shown here is derived from an EMBL/GenBank/DDBJ whole genome shotgun (WGS) entry which is preliminary data.</text>
</comment>
<dbReference type="GO" id="GO:0003677">
    <property type="term" value="F:DNA binding"/>
    <property type="evidence" value="ECO:0007669"/>
    <property type="project" value="UniProtKB-KW"/>
</dbReference>
<dbReference type="PIRSF" id="PIRSF000770">
    <property type="entry name" value="RNA_pol_sigma-SigE/K"/>
    <property type="match status" value="1"/>
</dbReference>
<dbReference type="GO" id="GO:0016987">
    <property type="term" value="F:sigma factor activity"/>
    <property type="evidence" value="ECO:0007669"/>
    <property type="project" value="UniProtKB-KW"/>
</dbReference>
<keyword evidence="2" id="KW-0731">Sigma factor</keyword>
<dbReference type="STRING" id="39480.EUAN_05670"/>
<dbReference type="NCBIfam" id="NF005413">
    <property type="entry name" value="PRK06986.1"/>
    <property type="match status" value="1"/>
</dbReference>
<evidence type="ECO:0000256" key="4">
    <source>
        <dbReference type="ARBA" id="ARBA00023163"/>
    </source>
</evidence>
<dbReference type="RefSeq" id="WP_071061481.1">
    <property type="nucleotide sequence ID" value="NZ_MKIE01000002.1"/>
</dbReference>
<evidence type="ECO:0000313" key="6">
    <source>
        <dbReference type="EMBL" id="OHW62783.1"/>
    </source>
</evidence>
<dbReference type="InterPro" id="IPR007627">
    <property type="entry name" value="RNA_pol_sigma70_r2"/>
</dbReference>
<dbReference type="InterPro" id="IPR007630">
    <property type="entry name" value="RNA_pol_sigma70_r4"/>
</dbReference>
<keyword evidence="7" id="KW-1185">Reference proteome</keyword>
<evidence type="ECO:0000256" key="3">
    <source>
        <dbReference type="ARBA" id="ARBA00023125"/>
    </source>
</evidence>
<accession>A0A1S1V855</accession>
<evidence type="ECO:0000256" key="1">
    <source>
        <dbReference type="ARBA" id="ARBA00023015"/>
    </source>
</evidence>
<keyword evidence="4" id="KW-0804">Transcription</keyword>
<dbReference type="CDD" id="cd06171">
    <property type="entry name" value="Sigma70_r4"/>
    <property type="match status" value="1"/>
</dbReference>
<evidence type="ECO:0000259" key="5">
    <source>
        <dbReference type="PROSITE" id="PS00716"/>
    </source>
</evidence>
<keyword evidence="1" id="KW-0805">Transcription regulation</keyword>
<dbReference type="Gene3D" id="1.20.140.160">
    <property type="match status" value="1"/>
</dbReference>
<feature type="domain" description="RNA polymerase sigma-70" evidence="5">
    <location>
        <begin position="208"/>
        <end position="234"/>
    </location>
</feature>
<dbReference type="Proteomes" id="UP000180254">
    <property type="component" value="Unassembled WGS sequence"/>
</dbReference>
<dbReference type="PANTHER" id="PTHR30385">
    <property type="entry name" value="SIGMA FACTOR F FLAGELLAR"/>
    <property type="match status" value="1"/>
</dbReference>
<dbReference type="PANTHER" id="PTHR30385:SF7">
    <property type="entry name" value="RNA POLYMERASE SIGMA FACTOR FLIA"/>
    <property type="match status" value="1"/>
</dbReference>
<dbReference type="SUPFAM" id="SSF88946">
    <property type="entry name" value="Sigma2 domain of RNA polymerase sigma factors"/>
    <property type="match status" value="1"/>
</dbReference>
<evidence type="ECO:0000313" key="7">
    <source>
        <dbReference type="Proteomes" id="UP000180254"/>
    </source>
</evidence>
<dbReference type="InterPro" id="IPR000943">
    <property type="entry name" value="RNA_pol_sigma70"/>
</dbReference>
<proteinExistence type="predicted"/>
<organism evidence="6 7">
    <name type="scientific">Andreesenia angusta</name>
    <dbReference type="NCBI Taxonomy" id="39480"/>
    <lineage>
        <taxon>Bacteria</taxon>
        <taxon>Bacillati</taxon>
        <taxon>Bacillota</taxon>
        <taxon>Tissierellia</taxon>
        <taxon>Tissierellales</taxon>
        <taxon>Gottschalkiaceae</taxon>
        <taxon>Andreesenia</taxon>
    </lineage>
</organism>
<name>A0A1S1V855_9FIRM</name>
<dbReference type="GO" id="GO:0006352">
    <property type="term" value="P:DNA-templated transcription initiation"/>
    <property type="evidence" value="ECO:0007669"/>
    <property type="project" value="InterPro"/>
</dbReference>
<gene>
    <name evidence="6" type="primary">sigD</name>
    <name evidence="6" type="ORF">EUAN_05670</name>
</gene>
<dbReference type="NCBIfam" id="TIGR02479">
    <property type="entry name" value="FliA_WhiG"/>
    <property type="match status" value="1"/>
</dbReference>
<protein>
    <submittedName>
        <fullName evidence="6">RNA polymerase sigma-D factor</fullName>
    </submittedName>
</protein>
<dbReference type="EMBL" id="MKIE01000002">
    <property type="protein sequence ID" value="OHW62783.1"/>
    <property type="molecule type" value="Genomic_DNA"/>
</dbReference>
<evidence type="ECO:0000256" key="2">
    <source>
        <dbReference type="ARBA" id="ARBA00023082"/>
    </source>
</evidence>